<evidence type="ECO:0000313" key="1">
    <source>
        <dbReference type="EMBL" id="OZI35453.1"/>
    </source>
</evidence>
<accession>A0A261SGH9</accession>
<dbReference type="EMBL" id="NEVL01000003">
    <property type="protein sequence ID" value="OZI35453.1"/>
    <property type="molecule type" value="Genomic_DNA"/>
</dbReference>
<dbReference type="OrthoDB" id="3281078at2"/>
<dbReference type="RefSeq" id="WP_094826262.1">
    <property type="nucleotide sequence ID" value="NZ_NEVL01000003.1"/>
</dbReference>
<evidence type="ECO:0000313" key="2">
    <source>
        <dbReference type="Proteomes" id="UP000217005"/>
    </source>
</evidence>
<sequence>MSDAFSPDELRVLREHGIALFAGRVLIDVQPPLDPARIAQIEALCAGPLPPALLDLWRLTAGGELAYDLHATMDGNEEALSWAELFYDGSDHYRDLAGWIEHEQECAEAAAHDEGTPWDGKLHYLPIGGFEYCDRIYVVVNGGPQAGSVVAWKQGLPGWTHALQQDAVATVAPDLYAAFAALCLETDPEDDLDSAGVRLLEYLDERVDGHGLARELADRLVVFYRAAMLDWRAPLAANTIAAQPRLAHIALDHAIKTDDAGLVRQLAGQGVALDGPLRGSALPLEVALMRQAWRAARALVEAGSPVIDDAIHRIDREPDPALVALLLARGAVADGKGVARCVACGSEASARAILGAAPQDLGADYVAARDTLLADYEDALAKVKRGKLGHYLGADGLAERIARLREFQP</sequence>
<protein>
    <submittedName>
        <fullName evidence="1">SMI1/KNR4 family protein</fullName>
    </submittedName>
</protein>
<comment type="caution">
    <text evidence="1">The sequence shown here is derived from an EMBL/GenBank/DDBJ whole genome shotgun (WGS) entry which is preliminary data.</text>
</comment>
<reference evidence="1 2" key="1">
    <citation type="submission" date="2017-05" db="EMBL/GenBank/DDBJ databases">
        <title>Complete and WGS of Bordetella genogroups.</title>
        <authorList>
            <person name="Spilker T."/>
            <person name="LiPuma J."/>
        </authorList>
    </citation>
    <scope>NUCLEOTIDE SEQUENCE [LARGE SCALE GENOMIC DNA]</scope>
    <source>
        <strain evidence="1 2">AU17610</strain>
    </source>
</reference>
<name>A0A261SGH9_9BORD</name>
<organism evidence="1 2">
    <name type="scientific">Bordetella genomosp. 1</name>
    <dbReference type="NCBI Taxonomy" id="1395607"/>
    <lineage>
        <taxon>Bacteria</taxon>
        <taxon>Pseudomonadati</taxon>
        <taxon>Pseudomonadota</taxon>
        <taxon>Betaproteobacteria</taxon>
        <taxon>Burkholderiales</taxon>
        <taxon>Alcaligenaceae</taxon>
        <taxon>Bordetella</taxon>
    </lineage>
</organism>
<gene>
    <name evidence="1" type="ORF">CEG14_10210</name>
</gene>
<dbReference type="Proteomes" id="UP000217005">
    <property type="component" value="Unassembled WGS sequence"/>
</dbReference>
<dbReference type="AlphaFoldDB" id="A0A261SGH9"/>
<proteinExistence type="predicted"/>